<dbReference type="Proteomes" id="UP000182987">
    <property type="component" value="Chromosome"/>
</dbReference>
<evidence type="ECO:0000313" key="2">
    <source>
        <dbReference type="Proteomes" id="UP000182987"/>
    </source>
</evidence>
<dbReference type="RefSeq" id="WP_046969423.1">
    <property type="nucleotide sequence ID" value="NZ_CP017480.1"/>
</dbReference>
<dbReference type="EMBL" id="CP017480">
    <property type="protein sequence ID" value="APG03933.1"/>
    <property type="molecule type" value="Genomic_DNA"/>
</dbReference>
<evidence type="ECO:0000313" key="1">
    <source>
        <dbReference type="EMBL" id="APG03933.1"/>
    </source>
</evidence>
<organism evidence="1 2">
    <name type="scientific">Luteibacter rhizovicinus DSM 16549</name>
    <dbReference type="NCBI Taxonomy" id="1440763"/>
    <lineage>
        <taxon>Bacteria</taxon>
        <taxon>Pseudomonadati</taxon>
        <taxon>Pseudomonadota</taxon>
        <taxon>Gammaproteobacteria</taxon>
        <taxon>Lysobacterales</taxon>
        <taxon>Rhodanobacteraceae</taxon>
        <taxon>Luteibacter</taxon>
    </lineage>
</organism>
<sequence>MRRRRVVTLALAGLLSLPTFAATPWPGAATGPAKGPVAQKDQTRALLQFQKDLASVLALRTESDPLLGAALLARPLVNPPEVLTYHALLERASRNEDAGPQVAWARLADCDTKADACPNAEALATLQKQAPDNAAVWLLKLGVDGHNNASKADVRADLTRAANAKIYDDYLGTSLKALANSVTQLPPPADTFNPLQGSGAAGVQMVLVFGLASAQPMPGFQATAKYCDENKDDASVVGDCLKLAKVLEWGSSPLGRSLGLHLRETLSTDASDQASAKTARLNLIWQMQRFAQLNLQAQGDKATAQKLLMLARSGGTEMSVILASLRAYGMPPEAPVGWEPSKPEPAKPKA</sequence>
<dbReference type="AlphaFoldDB" id="A0A0G9H1R2"/>
<proteinExistence type="predicted"/>
<protein>
    <submittedName>
        <fullName evidence="1">Uncharacterized protein</fullName>
    </submittedName>
</protein>
<dbReference type="PATRIC" id="fig|1440763.5.peg.4060"/>
<reference evidence="2" key="1">
    <citation type="submission" date="2016-09" db="EMBL/GenBank/DDBJ databases">
        <authorList>
            <person name="Lysoe E."/>
        </authorList>
    </citation>
    <scope>NUCLEOTIDE SEQUENCE [LARGE SCALE GENOMIC DNA]</scope>
    <source>
        <strain evidence="2">LJ96T</strain>
    </source>
</reference>
<dbReference type="OrthoDB" id="5945198at2"/>
<gene>
    <name evidence="1" type="ORF">BJI69_08450</name>
</gene>
<dbReference type="KEGG" id="lrz:BJI69_08450"/>
<accession>A0A0G9H1R2</accession>
<name>A0A0G9H1R2_9GAMM</name>
<keyword evidence="2" id="KW-1185">Reference proteome</keyword>
<dbReference type="STRING" id="1440763.BJI69_08450"/>